<feature type="transmembrane region" description="Helical" evidence="1">
    <location>
        <begin position="32"/>
        <end position="53"/>
    </location>
</feature>
<evidence type="ECO:0000313" key="3">
    <source>
        <dbReference type="Proteomes" id="UP001189429"/>
    </source>
</evidence>
<name>A0ABN9SXU7_9DINO</name>
<keyword evidence="1" id="KW-0812">Transmembrane</keyword>
<dbReference type="EMBL" id="CAUYUJ010014152">
    <property type="protein sequence ID" value="CAK0837420.1"/>
    <property type="molecule type" value="Genomic_DNA"/>
</dbReference>
<evidence type="ECO:0000256" key="1">
    <source>
        <dbReference type="SAM" id="Phobius"/>
    </source>
</evidence>
<accession>A0ABN9SXU7</accession>
<keyword evidence="1" id="KW-0472">Membrane</keyword>
<dbReference type="Proteomes" id="UP001189429">
    <property type="component" value="Unassembled WGS sequence"/>
</dbReference>
<keyword evidence="3" id="KW-1185">Reference proteome</keyword>
<comment type="caution">
    <text evidence="2">The sequence shown here is derived from an EMBL/GenBank/DDBJ whole genome shotgun (WGS) entry which is preliminary data.</text>
</comment>
<feature type="non-terminal residue" evidence="2">
    <location>
        <position position="1"/>
    </location>
</feature>
<sequence>APGDGHAALGPALSQLQRGFVRWSLYSRTGSLWIRGNVIWMKAIPVLSLLLLARRAVRLSRLLGRERKPLWLILGKTLLESWATLELLFLLSRTWKKRSLEARRAYQPAMLWKAPGERMKLLSSFLSSTDRIHAGHPWWRR</sequence>
<reference evidence="2" key="1">
    <citation type="submission" date="2023-10" db="EMBL/GenBank/DDBJ databases">
        <authorList>
            <person name="Chen Y."/>
            <person name="Shah S."/>
            <person name="Dougan E. K."/>
            <person name="Thang M."/>
            <person name="Chan C."/>
        </authorList>
    </citation>
    <scope>NUCLEOTIDE SEQUENCE [LARGE SCALE GENOMIC DNA]</scope>
</reference>
<organism evidence="2 3">
    <name type="scientific">Prorocentrum cordatum</name>
    <dbReference type="NCBI Taxonomy" id="2364126"/>
    <lineage>
        <taxon>Eukaryota</taxon>
        <taxon>Sar</taxon>
        <taxon>Alveolata</taxon>
        <taxon>Dinophyceae</taxon>
        <taxon>Prorocentrales</taxon>
        <taxon>Prorocentraceae</taxon>
        <taxon>Prorocentrum</taxon>
    </lineage>
</organism>
<evidence type="ECO:0008006" key="4">
    <source>
        <dbReference type="Google" id="ProtNLM"/>
    </source>
</evidence>
<protein>
    <recommendedName>
        <fullName evidence="4">Peroxisomal membrane protein PEX16</fullName>
    </recommendedName>
</protein>
<gene>
    <name evidence="2" type="ORF">PCOR1329_LOCUS33620</name>
</gene>
<evidence type="ECO:0000313" key="2">
    <source>
        <dbReference type="EMBL" id="CAK0837420.1"/>
    </source>
</evidence>
<keyword evidence="1" id="KW-1133">Transmembrane helix</keyword>
<proteinExistence type="predicted"/>